<dbReference type="PANTHER" id="PTHR14024:SF49">
    <property type="entry name" value="LIPID STORAGE DROPLETS SURFACE-BINDING PROTEIN 1"/>
    <property type="match status" value="1"/>
</dbReference>
<dbReference type="Pfam" id="PF03036">
    <property type="entry name" value="Perilipin"/>
    <property type="match status" value="1"/>
</dbReference>
<evidence type="ECO:0000256" key="1">
    <source>
        <dbReference type="ARBA" id="ARBA00004502"/>
    </source>
</evidence>
<protein>
    <submittedName>
        <fullName evidence="4">Uncharacterized protein</fullName>
    </submittedName>
</protein>
<evidence type="ECO:0000256" key="2">
    <source>
        <dbReference type="ARBA" id="ARBA00006311"/>
    </source>
</evidence>
<evidence type="ECO:0000256" key="3">
    <source>
        <dbReference type="ARBA" id="ARBA00022677"/>
    </source>
</evidence>
<dbReference type="AlphaFoldDB" id="A0A9N9TNN3"/>
<reference evidence="4" key="1">
    <citation type="submission" date="2022-01" db="EMBL/GenBank/DDBJ databases">
        <authorList>
            <person name="King R."/>
        </authorList>
    </citation>
    <scope>NUCLEOTIDE SEQUENCE</scope>
</reference>
<evidence type="ECO:0000313" key="4">
    <source>
        <dbReference type="EMBL" id="CAG9859772.1"/>
    </source>
</evidence>
<keyword evidence="3" id="KW-0551">Lipid droplet</keyword>
<keyword evidence="5" id="KW-1185">Reference proteome</keyword>
<dbReference type="GO" id="GO:0005829">
    <property type="term" value="C:cytosol"/>
    <property type="evidence" value="ECO:0007669"/>
    <property type="project" value="TreeGrafter"/>
</dbReference>
<evidence type="ECO:0000313" key="5">
    <source>
        <dbReference type="Proteomes" id="UP001153712"/>
    </source>
</evidence>
<dbReference type="EMBL" id="OU900096">
    <property type="protein sequence ID" value="CAG9859772.1"/>
    <property type="molecule type" value="Genomic_DNA"/>
</dbReference>
<accession>A0A9N9TNN3</accession>
<comment type="similarity">
    <text evidence="2">Belongs to the perilipin family.</text>
</comment>
<name>A0A9N9TNN3_PHYSR</name>
<dbReference type="PANTHER" id="PTHR14024">
    <property type="entry name" value="PERILIPIN"/>
    <property type="match status" value="1"/>
</dbReference>
<sequence>MSAEQMNENVTSITDLSPTCMESVNRFSKLPMVDCTIKTATSLYEKVKDYNSVTNWTFSTAESTVNKAVEVGKPIATPVIKNFEGPIKKVDSVLCSGLDYIETTVPAVKLPPAQIYNSTRNYVTTNVSPAYESAKTMAEPAVKTAMDFVEPVYERAKSAVEPAVERAKTIVEPLVQPALDKANAIKDNVMHKVEEILNQGHNHEEFLVAGQVLECEECQEIRKKAEEDRHTQSHSHE</sequence>
<gene>
    <name evidence="4" type="ORF">PHYEVI_LOCUS6140</name>
</gene>
<dbReference type="GO" id="GO:0005811">
    <property type="term" value="C:lipid droplet"/>
    <property type="evidence" value="ECO:0007669"/>
    <property type="project" value="UniProtKB-SubCell"/>
</dbReference>
<proteinExistence type="inferred from homology"/>
<dbReference type="OrthoDB" id="376826at2759"/>
<dbReference type="InterPro" id="IPR004279">
    <property type="entry name" value="Perilipin"/>
</dbReference>
<dbReference type="GO" id="GO:0019915">
    <property type="term" value="P:lipid storage"/>
    <property type="evidence" value="ECO:0007669"/>
    <property type="project" value="TreeGrafter"/>
</dbReference>
<organism evidence="4 5">
    <name type="scientific">Phyllotreta striolata</name>
    <name type="common">Striped flea beetle</name>
    <name type="synonym">Crioceris striolata</name>
    <dbReference type="NCBI Taxonomy" id="444603"/>
    <lineage>
        <taxon>Eukaryota</taxon>
        <taxon>Metazoa</taxon>
        <taxon>Ecdysozoa</taxon>
        <taxon>Arthropoda</taxon>
        <taxon>Hexapoda</taxon>
        <taxon>Insecta</taxon>
        <taxon>Pterygota</taxon>
        <taxon>Neoptera</taxon>
        <taxon>Endopterygota</taxon>
        <taxon>Coleoptera</taxon>
        <taxon>Polyphaga</taxon>
        <taxon>Cucujiformia</taxon>
        <taxon>Chrysomeloidea</taxon>
        <taxon>Chrysomelidae</taxon>
        <taxon>Galerucinae</taxon>
        <taxon>Alticini</taxon>
        <taxon>Phyllotreta</taxon>
    </lineage>
</organism>
<comment type="subcellular location">
    <subcellularLocation>
        <location evidence="1">Lipid droplet</location>
    </subcellularLocation>
</comment>
<dbReference type="GO" id="GO:0010890">
    <property type="term" value="P:positive regulation of triglyceride storage"/>
    <property type="evidence" value="ECO:0007669"/>
    <property type="project" value="TreeGrafter"/>
</dbReference>
<dbReference type="Proteomes" id="UP001153712">
    <property type="component" value="Chromosome 3"/>
</dbReference>